<gene>
    <name evidence="1" type="ORF">BJX63DRAFT_412667</name>
</gene>
<protein>
    <submittedName>
        <fullName evidence="1">Uncharacterized protein</fullName>
    </submittedName>
</protein>
<evidence type="ECO:0000313" key="2">
    <source>
        <dbReference type="Proteomes" id="UP001610334"/>
    </source>
</evidence>
<dbReference type="InterPro" id="IPR003719">
    <property type="entry name" value="Phenazine_PhzF-like"/>
</dbReference>
<dbReference type="PANTHER" id="PTHR13774">
    <property type="entry name" value="PHENAZINE BIOSYNTHESIS PROTEIN"/>
    <property type="match status" value="1"/>
</dbReference>
<dbReference type="Pfam" id="PF02567">
    <property type="entry name" value="PhzC-PhzF"/>
    <property type="match status" value="1"/>
</dbReference>
<proteinExistence type="predicted"/>
<dbReference type="NCBIfam" id="TIGR00654">
    <property type="entry name" value="PhzF_family"/>
    <property type="match status" value="1"/>
</dbReference>
<organism evidence="1 2">
    <name type="scientific">Aspergillus granulosus</name>
    <dbReference type="NCBI Taxonomy" id="176169"/>
    <lineage>
        <taxon>Eukaryota</taxon>
        <taxon>Fungi</taxon>
        <taxon>Dikarya</taxon>
        <taxon>Ascomycota</taxon>
        <taxon>Pezizomycotina</taxon>
        <taxon>Eurotiomycetes</taxon>
        <taxon>Eurotiomycetidae</taxon>
        <taxon>Eurotiales</taxon>
        <taxon>Aspergillaceae</taxon>
        <taxon>Aspergillus</taxon>
        <taxon>Aspergillus subgen. Nidulantes</taxon>
    </lineage>
</organism>
<sequence>MATQLDFVTLDVFTTKTYEGNPLGVVFLPPPTSPQLTQAQKQTIAREFNLSETIFVHDKASSPSDSRTIDIFTESIEIPFAGHPTIGAASWFLHHAAEKDSNGNAAVQNLLMKAGKVPIALQDPQTGTVTAHVAHNVHIHETQYPLSEVSRLYPTLEAYLAPEKVALFSVVKGMSQLLIELPSLEALGAVTTAYGGQEASASYLDETWAEGMVCTYFFVRDVEDEKLGKKVIRTRMILGNLEDPATGSAASGLAAYLSLIEGRTGKFNYEVVQGVEMGRRSEIGVEVVIAEVSKIESLVLKGSSVKVSEGKIVVPQA</sequence>
<dbReference type="EMBL" id="JBFXLT010000146">
    <property type="protein sequence ID" value="KAL2803228.1"/>
    <property type="molecule type" value="Genomic_DNA"/>
</dbReference>
<dbReference type="Gene3D" id="3.10.310.10">
    <property type="entry name" value="Diaminopimelate Epimerase, Chain A, domain 1"/>
    <property type="match status" value="2"/>
</dbReference>
<accession>A0ABR4GVX5</accession>
<keyword evidence="2" id="KW-1185">Reference proteome</keyword>
<evidence type="ECO:0000313" key="1">
    <source>
        <dbReference type="EMBL" id="KAL2803228.1"/>
    </source>
</evidence>
<dbReference type="PIRSF" id="PIRSF016184">
    <property type="entry name" value="PhzC_PhzF"/>
    <property type="match status" value="1"/>
</dbReference>
<name>A0ABR4GVX5_9EURO</name>
<comment type="caution">
    <text evidence="1">The sequence shown here is derived from an EMBL/GenBank/DDBJ whole genome shotgun (WGS) entry which is preliminary data.</text>
</comment>
<dbReference type="SUPFAM" id="SSF54506">
    <property type="entry name" value="Diaminopimelate epimerase-like"/>
    <property type="match status" value="1"/>
</dbReference>
<dbReference type="PANTHER" id="PTHR13774:SF32">
    <property type="entry name" value="ANTISENSE-ENHANCING SEQUENCE 1"/>
    <property type="match status" value="1"/>
</dbReference>
<reference evidence="1 2" key="1">
    <citation type="submission" date="2024-07" db="EMBL/GenBank/DDBJ databases">
        <title>Section-level genome sequencing and comparative genomics of Aspergillus sections Usti and Cavernicolus.</title>
        <authorList>
            <consortium name="Lawrence Berkeley National Laboratory"/>
            <person name="Nybo J.L."/>
            <person name="Vesth T.C."/>
            <person name="Theobald S."/>
            <person name="Frisvad J.C."/>
            <person name="Larsen T.O."/>
            <person name="Kjaerboelling I."/>
            <person name="Rothschild-Mancinelli K."/>
            <person name="Lyhne E.K."/>
            <person name="Kogle M.E."/>
            <person name="Barry K."/>
            <person name="Clum A."/>
            <person name="Na H."/>
            <person name="Ledsgaard L."/>
            <person name="Lin J."/>
            <person name="Lipzen A."/>
            <person name="Kuo A."/>
            <person name="Riley R."/>
            <person name="Mondo S."/>
            <person name="Labutti K."/>
            <person name="Haridas S."/>
            <person name="Pangalinan J."/>
            <person name="Salamov A.A."/>
            <person name="Simmons B.A."/>
            <person name="Magnuson J.K."/>
            <person name="Chen J."/>
            <person name="Drula E."/>
            <person name="Henrissat B."/>
            <person name="Wiebenga A."/>
            <person name="Lubbers R.J."/>
            <person name="Gomes A.C."/>
            <person name="Makela M.R."/>
            <person name="Stajich J."/>
            <person name="Grigoriev I.V."/>
            <person name="Mortensen U.H."/>
            <person name="De Vries R.P."/>
            <person name="Baker S.E."/>
            <person name="Andersen M.R."/>
        </authorList>
    </citation>
    <scope>NUCLEOTIDE SEQUENCE [LARGE SCALE GENOMIC DNA]</scope>
    <source>
        <strain evidence="1 2">CBS 588.65</strain>
    </source>
</reference>
<dbReference type="Proteomes" id="UP001610334">
    <property type="component" value="Unassembled WGS sequence"/>
</dbReference>